<accession>A0AAX0YWI5</accession>
<protein>
    <submittedName>
        <fullName evidence="1">Uncharacterized protein</fullName>
    </submittedName>
</protein>
<gene>
    <name evidence="1" type="ORF">C0W53_16045</name>
</gene>
<keyword evidence="2" id="KW-1185">Reference proteome</keyword>
<name>A0AAX0YWI5_9GAMM</name>
<evidence type="ECO:0000313" key="2">
    <source>
        <dbReference type="Proteomes" id="UP000240728"/>
    </source>
</evidence>
<dbReference type="EMBL" id="PYOZ01000010">
    <property type="protein sequence ID" value="PSX44139.1"/>
    <property type="molecule type" value="Genomic_DNA"/>
</dbReference>
<evidence type="ECO:0000313" key="1">
    <source>
        <dbReference type="EMBL" id="PSX44139.1"/>
    </source>
</evidence>
<reference evidence="1 2" key="1">
    <citation type="submission" date="2018-01" db="EMBL/GenBank/DDBJ databases">
        <title>Whole genome sequencing of Histamine producing bacteria.</title>
        <authorList>
            <person name="Butler K."/>
        </authorList>
    </citation>
    <scope>NUCLEOTIDE SEQUENCE [LARGE SCALE GENOMIC DNA]</scope>
    <source>
        <strain evidence="1 2">A1-4</strain>
    </source>
</reference>
<organism evidence="1 2">
    <name type="scientific">Photobacterium kishitanii</name>
    <dbReference type="NCBI Taxonomy" id="318456"/>
    <lineage>
        <taxon>Bacteria</taxon>
        <taxon>Pseudomonadati</taxon>
        <taxon>Pseudomonadota</taxon>
        <taxon>Gammaproteobacteria</taxon>
        <taxon>Vibrionales</taxon>
        <taxon>Vibrionaceae</taxon>
        <taxon>Photobacterium</taxon>
    </lineage>
</organism>
<dbReference type="Proteomes" id="UP000240728">
    <property type="component" value="Unassembled WGS sequence"/>
</dbReference>
<proteinExistence type="predicted"/>
<dbReference type="RefSeq" id="WP_045067207.1">
    <property type="nucleotide sequence ID" value="NZ_JZTB01000014.1"/>
</dbReference>
<dbReference type="AlphaFoldDB" id="A0AAX0YWI5"/>
<sequence>MKILATSLVDQMTIIAKKAQENNVLTSYLTDIDKDVMLFDSQAGINFLWILKNSGAGTWLCQANQEIKKLYLNDEPDDSSEIYLITATGINQGHITKIDKKDALSYRYNEPLGIIARRKFSSEVLSTIFCGINIKETLLYNEWRTNPGEIVLLKIWYETSNKTIFVDLYRKKICPFSYEDRINIQNKKRYHMPISIEMINFLDKQREAKFFEIENTQQFYAKQKQISFESYMNNINQTILV</sequence>
<comment type="caution">
    <text evidence="1">The sequence shown here is derived from an EMBL/GenBank/DDBJ whole genome shotgun (WGS) entry which is preliminary data.</text>
</comment>